<evidence type="ECO:0000256" key="4">
    <source>
        <dbReference type="ARBA" id="ARBA00023212"/>
    </source>
</evidence>
<keyword evidence="2 5" id="KW-0547">Nucleotide-binding</keyword>
<keyword evidence="6" id="KW-0493">Microtubule</keyword>
<dbReference type="GO" id="GO:0008017">
    <property type="term" value="F:microtubule binding"/>
    <property type="evidence" value="ECO:0007669"/>
    <property type="project" value="InterPro"/>
</dbReference>
<dbReference type="PROSITE" id="PS00411">
    <property type="entry name" value="KINESIN_MOTOR_1"/>
    <property type="match status" value="1"/>
</dbReference>
<dbReference type="OrthoDB" id="3176171at2759"/>
<evidence type="ECO:0000259" key="8">
    <source>
        <dbReference type="PROSITE" id="PS50067"/>
    </source>
</evidence>
<dbReference type="PANTHER" id="PTHR47968:SF67">
    <property type="entry name" value="KINESIN MOTOR DOMAIN-CONTAINING PROTEIN"/>
    <property type="match status" value="1"/>
</dbReference>
<comment type="caution">
    <text evidence="9">The sequence shown here is derived from an EMBL/GenBank/DDBJ whole genome shotgun (WGS) entry which is preliminary data.</text>
</comment>
<dbReference type="Gene3D" id="3.40.850.10">
    <property type="entry name" value="Kinesin motor domain"/>
    <property type="match status" value="1"/>
</dbReference>
<feature type="coiled-coil region" evidence="7">
    <location>
        <begin position="347"/>
        <end position="374"/>
    </location>
</feature>
<evidence type="ECO:0000256" key="6">
    <source>
        <dbReference type="RuleBase" id="RU000394"/>
    </source>
</evidence>
<dbReference type="GO" id="GO:0003777">
    <property type="term" value="F:microtubule motor activity"/>
    <property type="evidence" value="ECO:0007669"/>
    <property type="project" value="InterPro"/>
</dbReference>
<proteinExistence type="inferred from homology"/>
<dbReference type="InterPro" id="IPR019821">
    <property type="entry name" value="Kinesin_motor_CS"/>
</dbReference>
<dbReference type="GO" id="GO:0007018">
    <property type="term" value="P:microtubule-based movement"/>
    <property type="evidence" value="ECO:0007669"/>
    <property type="project" value="InterPro"/>
</dbReference>
<keyword evidence="10" id="KW-1185">Reference proteome</keyword>
<keyword evidence="4" id="KW-0206">Cytoskeleton</keyword>
<protein>
    <recommendedName>
        <fullName evidence="6">Kinesin-like protein</fullName>
    </recommendedName>
</protein>
<name>A0A834HX90_RHYFE</name>
<dbReference type="AlphaFoldDB" id="A0A834HX90"/>
<feature type="coiled-coil region" evidence="7">
    <location>
        <begin position="418"/>
        <end position="445"/>
    </location>
</feature>
<keyword evidence="4" id="KW-0963">Cytoplasm</keyword>
<accession>A0A834HX90</accession>
<comment type="similarity">
    <text evidence="5 6">Belongs to the TRAFAC class myosin-kinesin ATPase superfamily. Kinesin family.</text>
</comment>
<organism evidence="9 10">
    <name type="scientific">Rhynchophorus ferrugineus</name>
    <name type="common">Red palm weevil</name>
    <name type="synonym">Curculio ferrugineus</name>
    <dbReference type="NCBI Taxonomy" id="354439"/>
    <lineage>
        <taxon>Eukaryota</taxon>
        <taxon>Metazoa</taxon>
        <taxon>Ecdysozoa</taxon>
        <taxon>Arthropoda</taxon>
        <taxon>Hexapoda</taxon>
        <taxon>Insecta</taxon>
        <taxon>Pterygota</taxon>
        <taxon>Neoptera</taxon>
        <taxon>Endopterygota</taxon>
        <taxon>Coleoptera</taxon>
        <taxon>Polyphaga</taxon>
        <taxon>Cucujiformia</taxon>
        <taxon>Curculionidae</taxon>
        <taxon>Dryophthorinae</taxon>
        <taxon>Rhynchophorus</taxon>
    </lineage>
</organism>
<dbReference type="PANTHER" id="PTHR47968">
    <property type="entry name" value="CENTROMERE PROTEIN E"/>
    <property type="match status" value="1"/>
</dbReference>
<dbReference type="GO" id="GO:0005874">
    <property type="term" value="C:microtubule"/>
    <property type="evidence" value="ECO:0007669"/>
    <property type="project" value="UniProtKB-KW"/>
</dbReference>
<feature type="domain" description="Kinesin motor" evidence="8">
    <location>
        <begin position="5"/>
        <end position="338"/>
    </location>
</feature>
<dbReference type="Proteomes" id="UP000625711">
    <property type="component" value="Unassembled WGS sequence"/>
</dbReference>
<dbReference type="EMBL" id="JAACXV010014348">
    <property type="protein sequence ID" value="KAF7268086.1"/>
    <property type="molecule type" value="Genomic_DNA"/>
</dbReference>
<sequence>MVSKSIKIYARIKKETANDYKLYDIAHRQNGTDNIFIHSNNSHKLSSLKYKFSKVFDQNADQEQLFSVIAKPIINSVLQGFNSTIFAYGQTGSGKTYSMTGSSRKYKYRGIIPRSLEYIFSIMEQEEDKPSLYISYVEIYKEICYDLLKSKNKEVALKLEDLPKVVILEDRNGEAHLRNINILPVNTEEEAMRLLFLGETNRVIAETPLNEYSSRSHCIFTIHFNFRGKETDIYIKSKLNFVDLAGSERVSKTKNNGTTLTEAKFINRSLHFLQQVILALSESKRSHIPYRNSTLTFMLKDSLCGNCITVMLATLSFASQHVQESISTCMFAQRVAAIKTEPVINEIKHPQQEINMLRDEIQQLKRQLSQQNTSYISTVYVKDVSEEDKLKCDKCIEKFINNDNMDIKIDTKLCGYYLLVMKNKIQSLQIELHKLQEMNEDVHGKTEEKNIVLSPESVENRAYSSDDFIPQVLKKSEDIQYYEKLLEGTLVKAKMYNETIAICQRNIKCIMEKINFCTKRGDNLGKTTQVRDLEYQQTLYKQSINQLKKLKNETIMLEAGLNKAKQKCSDNIDENQRHLIGNGCEQTCTCQYNNPSACEQLYSQKNVVKEEYETCRICCDALYSQRNYCCLNSYSDSFSTPLTYIPQLTTNILYNNKCALTDIEEVTCHGEYQVKSVINKQYKDESALEPCTSTESSALKLNLDLAPIQLIPDKLEKEPEIQEKVPSPNHQEYKIEDNINDIVNISDAEVDAAKNSDCGMFLPTDSDNFKEFMKTVPLTGDEDVDKEICEFYRSKFL</sequence>
<dbReference type="InterPro" id="IPR001752">
    <property type="entry name" value="Kinesin_motor_dom"/>
</dbReference>
<dbReference type="InterPro" id="IPR036961">
    <property type="entry name" value="Kinesin_motor_dom_sf"/>
</dbReference>
<evidence type="ECO:0000313" key="9">
    <source>
        <dbReference type="EMBL" id="KAF7268086.1"/>
    </source>
</evidence>
<dbReference type="SMART" id="SM00129">
    <property type="entry name" value="KISc"/>
    <property type="match status" value="1"/>
</dbReference>
<dbReference type="PROSITE" id="PS50067">
    <property type="entry name" value="KINESIN_MOTOR_2"/>
    <property type="match status" value="1"/>
</dbReference>
<gene>
    <name evidence="9" type="ORF">GWI33_018747</name>
</gene>
<keyword evidence="3 5" id="KW-0067">ATP-binding</keyword>
<evidence type="ECO:0000256" key="5">
    <source>
        <dbReference type="PROSITE-ProRule" id="PRU00283"/>
    </source>
</evidence>
<evidence type="ECO:0000313" key="10">
    <source>
        <dbReference type="Proteomes" id="UP000625711"/>
    </source>
</evidence>
<evidence type="ECO:0000256" key="3">
    <source>
        <dbReference type="ARBA" id="ARBA00022840"/>
    </source>
</evidence>
<evidence type="ECO:0000256" key="7">
    <source>
        <dbReference type="SAM" id="Coils"/>
    </source>
</evidence>
<keyword evidence="5 6" id="KW-0505">Motor protein</keyword>
<feature type="binding site" evidence="5">
    <location>
        <begin position="89"/>
        <end position="96"/>
    </location>
    <ligand>
        <name>ATP</name>
        <dbReference type="ChEBI" id="CHEBI:30616"/>
    </ligand>
</feature>
<reference evidence="9" key="1">
    <citation type="submission" date="2020-08" db="EMBL/GenBank/DDBJ databases">
        <title>Genome sequencing and assembly of the red palm weevil Rhynchophorus ferrugineus.</title>
        <authorList>
            <person name="Dias G.B."/>
            <person name="Bergman C.M."/>
            <person name="Manee M."/>
        </authorList>
    </citation>
    <scope>NUCLEOTIDE SEQUENCE</scope>
    <source>
        <strain evidence="9">AA-2017</strain>
        <tissue evidence="9">Whole larva</tissue>
    </source>
</reference>
<comment type="subcellular location">
    <subcellularLocation>
        <location evidence="1">Cytoplasm</location>
        <location evidence="1">Cytoskeleton</location>
    </subcellularLocation>
</comment>
<dbReference type="SUPFAM" id="SSF52540">
    <property type="entry name" value="P-loop containing nucleoside triphosphate hydrolases"/>
    <property type="match status" value="1"/>
</dbReference>
<keyword evidence="7" id="KW-0175">Coiled coil</keyword>
<dbReference type="InterPro" id="IPR027417">
    <property type="entry name" value="P-loop_NTPase"/>
</dbReference>
<dbReference type="PRINTS" id="PR00380">
    <property type="entry name" value="KINESINHEAVY"/>
</dbReference>
<dbReference type="InterPro" id="IPR027640">
    <property type="entry name" value="Kinesin-like_fam"/>
</dbReference>
<feature type="coiled-coil region" evidence="7">
    <location>
        <begin position="533"/>
        <end position="567"/>
    </location>
</feature>
<dbReference type="GO" id="GO:0005524">
    <property type="term" value="F:ATP binding"/>
    <property type="evidence" value="ECO:0007669"/>
    <property type="project" value="UniProtKB-UniRule"/>
</dbReference>
<evidence type="ECO:0000256" key="2">
    <source>
        <dbReference type="ARBA" id="ARBA00022741"/>
    </source>
</evidence>
<dbReference type="Pfam" id="PF00225">
    <property type="entry name" value="Kinesin"/>
    <property type="match status" value="1"/>
</dbReference>
<evidence type="ECO:0000256" key="1">
    <source>
        <dbReference type="ARBA" id="ARBA00004245"/>
    </source>
</evidence>